<name>A0ABT3K4T8_9PROT</name>
<dbReference type="EMBL" id="JANGSQ010000099">
    <property type="protein sequence ID" value="MCW4590432.1"/>
    <property type="molecule type" value="Genomic_DNA"/>
</dbReference>
<dbReference type="Gene3D" id="1.10.10.10">
    <property type="entry name" value="Winged helix-like DNA-binding domain superfamily/Winged helix DNA-binding domain"/>
    <property type="match status" value="1"/>
</dbReference>
<dbReference type="InterPro" id="IPR036390">
    <property type="entry name" value="WH_DNA-bd_sf"/>
</dbReference>
<reference evidence="1 2" key="1">
    <citation type="submission" date="2022-07" db="EMBL/GenBank/DDBJ databases">
        <title>Genome stability of Gluconacetobacter entanii AV429.</title>
        <authorList>
            <person name="Trcek J."/>
            <person name="Cepec E."/>
        </authorList>
    </citation>
    <scope>NUCLEOTIDE SEQUENCE [LARGE SCALE GENOMIC DNA]</scope>
    <source>
        <strain evidence="1 2">AV429_2022</strain>
    </source>
</reference>
<evidence type="ECO:0000313" key="1">
    <source>
        <dbReference type="EMBL" id="MCW4590432.1"/>
    </source>
</evidence>
<dbReference type="RefSeq" id="WP_171790012.1">
    <property type="nucleotide sequence ID" value="NZ_JABJWD010000020.1"/>
</dbReference>
<sequence length="138" mass="15124">MATSVISVLPSGYLGLGHLTPFGIQTSIENFDDFDHVQRWAKGMRLKPKYEIGGKLIRDTDLLILSKVSDVSVGQISFDIAMSVTTVTKSIDLLCSAGLVVVEWARPKKYCVPSITDAGRSALATFRVRNPLPTREAR</sequence>
<dbReference type="InterPro" id="IPR036388">
    <property type="entry name" value="WH-like_DNA-bd_sf"/>
</dbReference>
<evidence type="ECO:0000313" key="2">
    <source>
        <dbReference type="Proteomes" id="UP001526337"/>
    </source>
</evidence>
<comment type="caution">
    <text evidence="1">The sequence shown here is derived from an EMBL/GenBank/DDBJ whole genome shotgun (WGS) entry which is preliminary data.</text>
</comment>
<organism evidence="1 2">
    <name type="scientific">Gluconacetobacter entanii</name>
    <dbReference type="NCBI Taxonomy" id="108528"/>
    <lineage>
        <taxon>Bacteria</taxon>
        <taxon>Pseudomonadati</taxon>
        <taxon>Pseudomonadota</taxon>
        <taxon>Alphaproteobacteria</taxon>
        <taxon>Acetobacterales</taxon>
        <taxon>Acetobacteraceae</taxon>
        <taxon>Gluconacetobacter</taxon>
    </lineage>
</organism>
<keyword evidence="2" id="KW-1185">Reference proteome</keyword>
<dbReference type="SUPFAM" id="SSF46785">
    <property type="entry name" value="Winged helix' DNA-binding domain"/>
    <property type="match status" value="1"/>
</dbReference>
<protein>
    <recommendedName>
        <fullName evidence="3">MarR family transcriptional regulator</fullName>
    </recommendedName>
</protein>
<dbReference type="Proteomes" id="UP001526337">
    <property type="component" value="Unassembled WGS sequence"/>
</dbReference>
<accession>A0ABT3K4T8</accession>
<evidence type="ECO:0008006" key="3">
    <source>
        <dbReference type="Google" id="ProtNLM"/>
    </source>
</evidence>
<gene>
    <name evidence="1" type="ORF">NO263_07555</name>
</gene>
<proteinExistence type="predicted"/>